<evidence type="ECO:0000256" key="2">
    <source>
        <dbReference type="ARBA" id="ARBA00022649"/>
    </source>
</evidence>
<dbReference type="EMBL" id="JAZBJZ010000143">
    <property type="protein sequence ID" value="MEE3719555.1"/>
    <property type="molecule type" value="Genomic_DNA"/>
</dbReference>
<organism evidence="4 5">
    <name type="scientific">Tumidithrix elongata BACA0141</name>
    <dbReference type="NCBI Taxonomy" id="2716417"/>
    <lineage>
        <taxon>Bacteria</taxon>
        <taxon>Bacillati</taxon>
        <taxon>Cyanobacteriota</taxon>
        <taxon>Cyanophyceae</taxon>
        <taxon>Pseudanabaenales</taxon>
        <taxon>Pseudanabaenaceae</taxon>
        <taxon>Tumidithrix</taxon>
        <taxon>Tumidithrix elongata</taxon>
    </lineage>
</organism>
<dbReference type="Gene3D" id="3.30.2310.20">
    <property type="entry name" value="RelE-like"/>
    <property type="match status" value="1"/>
</dbReference>
<evidence type="ECO:0000256" key="1">
    <source>
        <dbReference type="ARBA" id="ARBA00006226"/>
    </source>
</evidence>
<dbReference type="Proteomes" id="UP001333818">
    <property type="component" value="Unassembled WGS sequence"/>
</dbReference>
<keyword evidence="2" id="KW-1277">Toxin-antitoxin system</keyword>
<dbReference type="InterPro" id="IPR051803">
    <property type="entry name" value="TA_system_RelE-like_toxin"/>
</dbReference>
<protein>
    <recommendedName>
        <fullName evidence="3">Toxin</fullName>
    </recommendedName>
</protein>
<dbReference type="InterPro" id="IPR035093">
    <property type="entry name" value="RelE/ParE_toxin_dom_sf"/>
</dbReference>
<dbReference type="PANTHER" id="PTHR33755:SF6">
    <property type="entry name" value="PLASMID STABILIZATION SYSTEM PROTEIN"/>
    <property type="match status" value="1"/>
</dbReference>
<reference evidence="4" key="1">
    <citation type="submission" date="2024-01" db="EMBL/GenBank/DDBJ databases">
        <title>Bank of Algae and Cyanobacteria of the Azores (BACA) strain genomes.</title>
        <authorList>
            <person name="Luz R."/>
            <person name="Cordeiro R."/>
            <person name="Fonseca A."/>
            <person name="Goncalves V."/>
        </authorList>
    </citation>
    <scope>NUCLEOTIDE SEQUENCE</scope>
    <source>
        <strain evidence="4">BACA0141</strain>
    </source>
</reference>
<comment type="similarity">
    <text evidence="1 3">Belongs to the RelE toxin family.</text>
</comment>
<dbReference type="Pfam" id="PF05016">
    <property type="entry name" value="ParE_toxin"/>
    <property type="match status" value="1"/>
</dbReference>
<dbReference type="PANTHER" id="PTHR33755">
    <property type="entry name" value="TOXIN PARE1-RELATED"/>
    <property type="match status" value="1"/>
</dbReference>
<dbReference type="RefSeq" id="WP_330485991.1">
    <property type="nucleotide sequence ID" value="NZ_JAZBJZ010000143.1"/>
</dbReference>
<comment type="caution">
    <text evidence="4">The sequence shown here is derived from an EMBL/GenBank/DDBJ whole genome shotgun (WGS) entry which is preliminary data.</text>
</comment>
<name>A0AAW9PWZ5_9CYAN</name>
<dbReference type="InterPro" id="IPR007712">
    <property type="entry name" value="RelE/ParE_toxin"/>
</dbReference>
<dbReference type="PIRSF" id="PIRSF029218">
    <property type="entry name" value="ParE"/>
    <property type="match status" value="1"/>
</dbReference>
<proteinExistence type="inferred from homology"/>
<dbReference type="AlphaFoldDB" id="A0AAW9PWZ5"/>
<evidence type="ECO:0000313" key="4">
    <source>
        <dbReference type="EMBL" id="MEE3719555.1"/>
    </source>
</evidence>
<gene>
    <name evidence="4" type="ORF">V2H45_22690</name>
</gene>
<dbReference type="InterPro" id="IPR028344">
    <property type="entry name" value="ParE1/4"/>
</dbReference>
<sequence>MNRFKISRQASRDLEDIWVYLSQHDGLAADRLLAKILNKFPMLAQFPEMGTIRAELSKELRSFPVKPYIIFYKRMEDCVEIVRILHQSRDIENRV</sequence>
<evidence type="ECO:0000313" key="5">
    <source>
        <dbReference type="Proteomes" id="UP001333818"/>
    </source>
</evidence>
<evidence type="ECO:0000256" key="3">
    <source>
        <dbReference type="PIRNR" id="PIRNR029218"/>
    </source>
</evidence>
<accession>A0AAW9PWZ5</accession>
<keyword evidence="5" id="KW-1185">Reference proteome</keyword>